<protein>
    <submittedName>
        <fullName evidence="1">FkbM family methyltransferase</fullName>
    </submittedName>
</protein>
<dbReference type="InterPro" id="IPR029063">
    <property type="entry name" value="SAM-dependent_MTases_sf"/>
</dbReference>
<comment type="caution">
    <text evidence="1">The sequence shown here is derived from an EMBL/GenBank/DDBJ whole genome shotgun (WGS) entry which is preliminary data.</text>
</comment>
<dbReference type="GO" id="GO:0032259">
    <property type="term" value="P:methylation"/>
    <property type="evidence" value="ECO:0007669"/>
    <property type="project" value="UniProtKB-KW"/>
</dbReference>
<dbReference type="RefSeq" id="WP_270029636.1">
    <property type="nucleotide sequence ID" value="NZ_JAPDDP010000100.1"/>
</dbReference>
<dbReference type="GO" id="GO:0008168">
    <property type="term" value="F:methyltransferase activity"/>
    <property type="evidence" value="ECO:0007669"/>
    <property type="project" value="UniProtKB-KW"/>
</dbReference>
<name>A0A9X3SEP8_9ACTN</name>
<keyword evidence="1" id="KW-0489">Methyltransferase</keyword>
<dbReference type="AlphaFoldDB" id="A0A9X3SEP8"/>
<keyword evidence="1" id="KW-0808">Transferase</keyword>
<evidence type="ECO:0000313" key="2">
    <source>
        <dbReference type="Proteomes" id="UP001147653"/>
    </source>
</evidence>
<evidence type="ECO:0000313" key="1">
    <source>
        <dbReference type="EMBL" id="MDA0185150.1"/>
    </source>
</evidence>
<dbReference type="Proteomes" id="UP001147653">
    <property type="component" value="Unassembled WGS sequence"/>
</dbReference>
<organism evidence="1 2">
    <name type="scientific">Solirubrobacter phytolaccae</name>
    <dbReference type="NCBI Taxonomy" id="1404360"/>
    <lineage>
        <taxon>Bacteria</taxon>
        <taxon>Bacillati</taxon>
        <taxon>Actinomycetota</taxon>
        <taxon>Thermoleophilia</taxon>
        <taxon>Solirubrobacterales</taxon>
        <taxon>Solirubrobacteraceae</taxon>
        <taxon>Solirubrobacter</taxon>
    </lineage>
</organism>
<reference evidence="1" key="1">
    <citation type="submission" date="2022-10" db="EMBL/GenBank/DDBJ databases">
        <title>The WGS of Solirubrobacter phytolaccae KCTC 29190.</title>
        <authorList>
            <person name="Jiang Z."/>
        </authorList>
    </citation>
    <scope>NUCLEOTIDE SEQUENCE</scope>
    <source>
        <strain evidence="1">KCTC 29190</strain>
    </source>
</reference>
<proteinExistence type="predicted"/>
<sequence>MRVPHELIRPLLSTRKVLLERVGRNPQFSHFGEEAVITRLLQTYPQAQRVAVDLGASDGVEGSNTYKLYKDGWGGLAVEPDPRAFAFLALALTGAAGDVGLARAGVSPDNVVPLLDAHGIPKDFGFLDLDIDGYEYFVLDALLAEYRPGLICLEINEKLPPPINFRVKYDPAWRWRDDELFGLSIVATDEVARRHGYAIVEQHYNNAFLVPAEVAGDAALTPEQAYTEGYVNKADRLERFPWNAQYEALQTMTPEEVRDHLARRHPDRVDAYEISW</sequence>
<dbReference type="SUPFAM" id="SSF53335">
    <property type="entry name" value="S-adenosyl-L-methionine-dependent methyltransferases"/>
    <property type="match status" value="1"/>
</dbReference>
<dbReference type="EMBL" id="JAPDDP010000100">
    <property type="protein sequence ID" value="MDA0185150.1"/>
    <property type="molecule type" value="Genomic_DNA"/>
</dbReference>
<accession>A0A9X3SEP8</accession>
<keyword evidence="2" id="KW-1185">Reference proteome</keyword>
<gene>
    <name evidence="1" type="ORF">OJ997_32900</name>
</gene>